<dbReference type="CDD" id="cd18791">
    <property type="entry name" value="SF2_C_RHA"/>
    <property type="match status" value="1"/>
</dbReference>
<keyword evidence="1" id="KW-0547">Nucleotide-binding</keyword>
<protein>
    <submittedName>
        <fullName evidence="8">ATP-dependent helicase HrpA</fullName>
    </submittedName>
</protein>
<dbReference type="FunFam" id="3.40.50.300:FF:000575">
    <property type="entry name" value="ATP-dependent helicase hrpA"/>
    <property type="match status" value="1"/>
</dbReference>
<proteinExistence type="predicted"/>
<dbReference type="GO" id="GO:0016787">
    <property type="term" value="F:hydrolase activity"/>
    <property type="evidence" value="ECO:0007669"/>
    <property type="project" value="UniProtKB-KW"/>
</dbReference>
<evidence type="ECO:0000256" key="5">
    <source>
        <dbReference type="SAM" id="MobiDB-lite"/>
    </source>
</evidence>
<dbReference type="GO" id="GO:0005524">
    <property type="term" value="F:ATP binding"/>
    <property type="evidence" value="ECO:0007669"/>
    <property type="project" value="UniProtKB-KW"/>
</dbReference>
<dbReference type="PROSITE" id="PS51194">
    <property type="entry name" value="HELICASE_CTER"/>
    <property type="match status" value="1"/>
</dbReference>
<dbReference type="GO" id="GO:0003724">
    <property type="term" value="F:RNA helicase activity"/>
    <property type="evidence" value="ECO:0007669"/>
    <property type="project" value="InterPro"/>
</dbReference>
<dbReference type="FunFam" id="1.20.120.1080:FF:000005">
    <property type="entry name" value="ATP-dependent helicase HrpA"/>
    <property type="match status" value="1"/>
</dbReference>
<dbReference type="Gene3D" id="3.40.50.300">
    <property type="entry name" value="P-loop containing nucleotide triphosphate hydrolases"/>
    <property type="match status" value="2"/>
</dbReference>
<dbReference type="InterPro" id="IPR027417">
    <property type="entry name" value="P-loop_NTPase"/>
</dbReference>
<dbReference type="InterPro" id="IPR007502">
    <property type="entry name" value="Helicase-assoc_dom"/>
</dbReference>
<evidence type="ECO:0000256" key="1">
    <source>
        <dbReference type="ARBA" id="ARBA00022741"/>
    </source>
</evidence>
<keyword evidence="2" id="KW-0378">Hydrolase</keyword>
<dbReference type="NCBIfam" id="TIGR01967">
    <property type="entry name" value="DEAH_box_HrpA"/>
    <property type="match status" value="1"/>
</dbReference>
<evidence type="ECO:0000259" key="6">
    <source>
        <dbReference type="PROSITE" id="PS51192"/>
    </source>
</evidence>
<accession>A0A6J4RBU8</accession>
<dbReference type="InterPro" id="IPR011545">
    <property type="entry name" value="DEAD/DEAH_box_helicase_dom"/>
</dbReference>
<feature type="compositionally biased region" description="Acidic residues" evidence="5">
    <location>
        <begin position="260"/>
        <end position="271"/>
    </location>
</feature>
<feature type="non-terminal residue" evidence="8">
    <location>
        <position position="535"/>
    </location>
</feature>
<dbReference type="SMART" id="SM00490">
    <property type="entry name" value="HELICc"/>
    <property type="match status" value="1"/>
</dbReference>
<dbReference type="GO" id="GO:0003723">
    <property type="term" value="F:RNA binding"/>
    <property type="evidence" value="ECO:0007669"/>
    <property type="project" value="TreeGrafter"/>
</dbReference>
<dbReference type="SUPFAM" id="SSF52540">
    <property type="entry name" value="P-loop containing nucleoside triphosphate hydrolases"/>
    <property type="match status" value="1"/>
</dbReference>
<gene>
    <name evidence="8" type="ORF">AVDCRST_MAG13-36</name>
</gene>
<dbReference type="InterPro" id="IPR048333">
    <property type="entry name" value="HA2_WH"/>
</dbReference>
<dbReference type="SMART" id="SM00382">
    <property type="entry name" value="AAA"/>
    <property type="match status" value="1"/>
</dbReference>
<dbReference type="InterPro" id="IPR003593">
    <property type="entry name" value="AAA+_ATPase"/>
</dbReference>
<dbReference type="Gene3D" id="1.20.120.1080">
    <property type="match status" value="1"/>
</dbReference>
<name>A0A6J4RBU8_9ACTN</name>
<feature type="region of interest" description="Disordered" evidence="5">
    <location>
        <begin position="253"/>
        <end position="282"/>
    </location>
</feature>
<feature type="domain" description="Helicase ATP-binding" evidence="6">
    <location>
        <begin position="80"/>
        <end position="243"/>
    </location>
</feature>
<dbReference type="Pfam" id="PF04408">
    <property type="entry name" value="WHD_HA2"/>
    <property type="match status" value="1"/>
</dbReference>
<dbReference type="PANTHER" id="PTHR18934">
    <property type="entry name" value="ATP-DEPENDENT RNA HELICASE"/>
    <property type="match status" value="1"/>
</dbReference>
<reference evidence="8" key="1">
    <citation type="submission" date="2020-02" db="EMBL/GenBank/DDBJ databases">
        <authorList>
            <person name="Meier V. D."/>
        </authorList>
    </citation>
    <scope>NUCLEOTIDE SEQUENCE</scope>
    <source>
        <strain evidence="8">AVDCRST_MAG13</strain>
    </source>
</reference>
<keyword evidence="4" id="KW-0067">ATP-binding</keyword>
<evidence type="ECO:0000256" key="4">
    <source>
        <dbReference type="ARBA" id="ARBA00022840"/>
    </source>
</evidence>
<dbReference type="PANTHER" id="PTHR18934:SF99">
    <property type="entry name" value="ATP-DEPENDENT RNA HELICASE DHX37-RELATED"/>
    <property type="match status" value="1"/>
</dbReference>
<dbReference type="SMART" id="SM00847">
    <property type="entry name" value="HA2"/>
    <property type="match status" value="1"/>
</dbReference>
<evidence type="ECO:0000256" key="2">
    <source>
        <dbReference type="ARBA" id="ARBA00022801"/>
    </source>
</evidence>
<dbReference type="PROSITE" id="PS51192">
    <property type="entry name" value="HELICASE_ATP_BIND_1"/>
    <property type="match status" value="1"/>
</dbReference>
<feature type="domain" description="Helicase C-terminal" evidence="7">
    <location>
        <begin position="289"/>
        <end position="453"/>
    </location>
</feature>
<keyword evidence="3 8" id="KW-0347">Helicase</keyword>
<dbReference type="SMART" id="SM00487">
    <property type="entry name" value="DEXDc"/>
    <property type="match status" value="1"/>
</dbReference>
<dbReference type="InterPro" id="IPR001650">
    <property type="entry name" value="Helicase_C-like"/>
</dbReference>
<evidence type="ECO:0000259" key="7">
    <source>
        <dbReference type="PROSITE" id="PS51194"/>
    </source>
</evidence>
<evidence type="ECO:0000256" key="3">
    <source>
        <dbReference type="ARBA" id="ARBA00022806"/>
    </source>
</evidence>
<dbReference type="Pfam" id="PF21010">
    <property type="entry name" value="HA2_C"/>
    <property type="match status" value="1"/>
</dbReference>
<organism evidence="8">
    <name type="scientific">uncultured Solirubrobacteraceae bacterium</name>
    <dbReference type="NCBI Taxonomy" id="1162706"/>
    <lineage>
        <taxon>Bacteria</taxon>
        <taxon>Bacillati</taxon>
        <taxon>Actinomycetota</taxon>
        <taxon>Thermoleophilia</taxon>
        <taxon>Solirubrobacterales</taxon>
        <taxon>Solirubrobacteraceae</taxon>
        <taxon>environmental samples</taxon>
    </lineage>
</organism>
<dbReference type="Pfam" id="PF00271">
    <property type="entry name" value="Helicase_C"/>
    <property type="match status" value="1"/>
</dbReference>
<sequence length="535" mass="59275">MQRPAAPDLRARLAGVTLHDEHRLRRRIERARRDRDPQAYVRVAEEVERAEARLARRRASVPAVSYPPELPVSARREDLLAAIAEHQVVVVAGETGSGKTTQLPKLCLELGRGVRGTIAHTQPRRLAARTVAQRIADELRVPLGEAVGYSVRFASQAREDTLLRLMTDGLLLAEIQQDRELRRYDTIIIDEAHERSLNIDFLLGYLHGLLPRRPDLKLLITSATIDPGQFARHFGDAPVVEVSGRTYPVEVRYRAQEPAPGDDDEDDGEAEDPGRRGLADDPVEAIGDAVDELLHEGPDGDVLVFLSGEREIRDTADHLAGRLGPKVEILPLYARLSTPEQQRVFQAHRGRRVVLATNVAETSLTVPGIRYVVDPGTARVSRYSARLKVQRLPIERISQASADQRKGRCGRTANGICVRLYPEADFLARPRFTDPEILRTSLAAVILQMAALGLGDVEAFPFLDPPDRRQIRDGVNLLHELGALDPAVEDPRKRLTPLGRRLARLPVDPRLGRMVLEADALDCADEVITIAAALS</sequence>
<dbReference type="Pfam" id="PF00270">
    <property type="entry name" value="DEAD"/>
    <property type="match status" value="1"/>
</dbReference>
<dbReference type="InterPro" id="IPR014001">
    <property type="entry name" value="Helicase_ATP-bd"/>
</dbReference>
<evidence type="ECO:0000313" key="8">
    <source>
        <dbReference type="EMBL" id="CAA9465937.1"/>
    </source>
</evidence>
<dbReference type="InterPro" id="IPR010222">
    <property type="entry name" value="RNA_helicase_HrpA"/>
</dbReference>
<dbReference type="AlphaFoldDB" id="A0A6J4RBU8"/>
<dbReference type="EMBL" id="CADCVO010000005">
    <property type="protein sequence ID" value="CAA9465937.1"/>
    <property type="molecule type" value="Genomic_DNA"/>
</dbReference>